<organism evidence="6 7">
    <name type="scientific">Candidatus Zambryskibacteria bacterium RIFCSPHIGHO2_02_38_10.5</name>
    <dbReference type="NCBI Taxonomy" id="1802742"/>
    <lineage>
        <taxon>Bacteria</taxon>
        <taxon>Candidatus Zambryskiibacteriota</taxon>
    </lineage>
</organism>
<dbReference type="InterPro" id="IPR020568">
    <property type="entry name" value="Ribosomal_Su5_D2-typ_SF"/>
</dbReference>
<evidence type="ECO:0000256" key="3">
    <source>
        <dbReference type="ARBA" id="ARBA00022759"/>
    </source>
</evidence>
<name>A0A1G2T823_9BACT</name>
<dbReference type="GO" id="GO:0004526">
    <property type="term" value="F:ribonuclease P activity"/>
    <property type="evidence" value="ECO:0007669"/>
    <property type="project" value="InterPro"/>
</dbReference>
<dbReference type="Gene3D" id="3.30.230.10">
    <property type="match status" value="1"/>
</dbReference>
<proteinExistence type="predicted"/>
<accession>A0A1G2T823</accession>
<evidence type="ECO:0000256" key="1">
    <source>
        <dbReference type="ARBA" id="ARBA00022694"/>
    </source>
</evidence>
<keyword evidence="5" id="KW-0694">RNA-binding</keyword>
<dbReference type="Pfam" id="PF00825">
    <property type="entry name" value="Ribonuclease_P"/>
    <property type="match status" value="1"/>
</dbReference>
<protein>
    <submittedName>
        <fullName evidence="6">Uncharacterized protein</fullName>
    </submittedName>
</protein>
<dbReference type="GO" id="GO:0042781">
    <property type="term" value="F:3'-tRNA processing endoribonuclease activity"/>
    <property type="evidence" value="ECO:0007669"/>
    <property type="project" value="TreeGrafter"/>
</dbReference>
<keyword evidence="1" id="KW-0819">tRNA processing</keyword>
<dbReference type="InterPro" id="IPR014721">
    <property type="entry name" value="Ribsml_uS5_D2-typ_fold_subgr"/>
</dbReference>
<keyword evidence="3" id="KW-0255">Endonuclease</keyword>
<dbReference type="EMBL" id="MHVL01000022">
    <property type="protein sequence ID" value="OHA93312.1"/>
    <property type="molecule type" value="Genomic_DNA"/>
</dbReference>
<keyword evidence="2" id="KW-0540">Nuclease</keyword>
<dbReference type="InterPro" id="IPR000100">
    <property type="entry name" value="RNase_P"/>
</dbReference>
<dbReference type="Proteomes" id="UP000179264">
    <property type="component" value="Unassembled WGS sequence"/>
</dbReference>
<evidence type="ECO:0000256" key="5">
    <source>
        <dbReference type="ARBA" id="ARBA00022884"/>
    </source>
</evidence>
<dbReference type="SUPFAM" id="SSF54211">
    <property type="entry name" value="Ribosomal protein S5 domain 2-like"/>
    <property type="match status" value="1"/>
</dbReference>
<sequence length="118" mass="13566">MLPKSQRIPRKDFSQILSLGRRYNSEHLLLYTRNLLTLGVSKFSFSVSKKVCKLAVGRNKLRRRGYNAIRRTGLIGPMCHIKPGYFCFFSFKKNSSSISFSLLEQEILHLLQDSGVIL</sequence>
<gene>
    <name evidence="6" type="ORF">A2W58_02670</name>
</gene>
<dbReference type="PANTHER" id="PTHR33992">
    <property type="entry name" value="RIBONUCLEASE P PROTEIN COMPONENT"/>
    <property type="match status" value="1"/>
</dbReference>
<reference evidence="6 7" key="1">
    <citation type="journal article" date="2016" name="Nat. Commun.">
        <title>Thousands of microbial genomes shed light on interconnected biogeochemical processes in an aquifer system.</title>
        <authorList>
            <person name="Anantharaman K."/>
            <person name="Brown C.T."/>
            <person name="Hug L.A."/>
            <person name="Sharon I."/>
            <person name="Castelle C.J."/>
            <person name="Probst A.J."/>
            <person name="Thomas B.C."/>
            <person name="Singh A."/>
            <person name="Wilkins M.J."/>
            <person name="Karaoz U."/>
            <person name="Brodie E.L."/>
            <person name="Williams K.H."/>
            <person name="Hubbard S.S."/>
            <person name="Banfield J.F."/>
        </authorList>
    </citation>
    <scope>NUCLEOTIDE SEQUENCE [LARGE SCALE GENOMIC DNA]</scope>
</reference>
<dbReference type="GO" id="GO:0030677">
    <property type="term" value="C:ribonuclease P complex"/>
    <property type="evidence" value="ECO:0007669"/>
    <property type="project" value="TreeGrafter"/>
</dbReference>
<evidence type="ECO:0000256" key="4">
    <source>
        <dbReference type="ARBA" id="ARBA00022801"/>
    </source>
</evidence>
<comment type="caution">
    <text evidence="6">The sequence shown here is derived from an EMBL/GenBank/DDBJ whole genome shotgun (WGS) entry which is preliminary data.</text>
</comment>
<dbReference type="GO" id="GO:0000049">
    <property type="term" value="F:tRNA binding"/>
    <property type="evidence" value="ECO:0007669"/>
    <property type="project" value="InterPro"/>
</dbReference>
<dbReference type="AlphaFoldDB" id="A0A1G2T823"/>
<dbReference type="PANTHER" id="PTHR33992:SF1">
    <property type="entry name" value="RIBONUCLEASE P PROTEIN COMPONENT"/>
    <property type="match status" value="1"/>
</dbReference>
<evidence type="ECO:0000313" key="6">
    <source>
        <dbReference type="EMBL" id="OHA93312.1"/>
    </source>
</evidence>
<evidence type="ECO:0000313" key="7">
    <source>
        <dbReference type="Proteomes" id="UP000179264"/>
    </source>
</evidence>
<evidence type="ECO:0000256" key="2">
    <source>
        <dbReference type="ARBA" id="ARBA00022722"/>
    </source>
</evidence>
<keyword evidence="4" id="KW-0378">Hydrolase</keyword>